<keyword evidence="1" id="KW-0813">Transport</keyword>
<evidence type="ECO:0000256" key="3">
    <source>
        <dbReference type="ARBA" id="ARBA00023027"/>
    </source>
</evidence>
<organism evidence="11">
    <name type="scientific">hydrothermal vent metagenome</name>
    <dbReference type="NCBI Taxonomy" id="652676"/>
    <lineage>
        <taxon>unclassified sequences</taxon>
        <taxon>metagenomes</taxon>
        <taxon>ecological metagenomes</taxon>
    </lineage>
</organism>
<dbReference type="EC" id="1.6.5.8" evidence="11"/>
<dbReference type="NCBIfam" id="TIGR01936">
    <property type="entry name" value="nqrA"/>
    <property type="match status" value="1"/>
</dbReference>
<evidence type="ECO:0000259" key="9">
    <source>
        <dbReference type="Pfam" id="PF11973"/>
    </source>
</evidence>
<reference evidence="11" key="1">
    <citation type="submission" date="2018-06" db="EMBL/GenBank/DDBJ databases">
        <authorList>
            <person name="Zhirakovskaya E."/>
        </authorList>
    </citation>
    <scope>NUCLEOTIDE SEQUENCE</scope>
</reference>
<dbReference type="Pfam" id="PF24836">
    <property type="entry name" value="NQRA_2nd"/>
    <property type="match status" value="1"/>
</dbReference>
<evidence type="ECO:0000256" key="6">
    <source>
        <dbReference type="ARBA" id="ARBA00023075"/>
    </source>
</evidence>
<dbReference type="EMBL" id="UOGL01000660">
    <property type="protein sequence ID" value="VAX42498.1"/>
    <property type="molecule type" value="Genomic_DNA"/>
</dbReference>
<sequence length="448" mass="48829">MKRIKQGLNIPITGEPEQKISMARAVSRVALVANDYVGMKPTMVVAVGDSVKLGQRLFEDKKTPGVWFTSPGCGKVVEINRGAKRAFQSVVIALEGDEGESFLAYSESDLAGLASHQVRENLVNSGLWTTLRTRPYSKVPCPKLSPHSVFVTAMDTNPLSVESHIVISENEKSFRAGLQILKCLTEGTVFLCKAPGKILPVDGLDFLRTEEFDGPHPAGLPGTHIHFLDPVSEKKTVWYINYQDVIAIGTLFLTGQLSTERVIALAGPAVQKPRLLATRVGASIEELVENELVEGETRLISGSVLSGRIAMGSVAYLGRFDLQVSALLEGRTREFLGWQKPGFDKFSIMRVFASAFLGGEGKFPLTTAMNGSHRAMVPIGAFEKVMPMDILPTFLLRALMTENTDQAQALGCLELDEEDLALCTFVCPGKEEYGPLLRKCLTAIEKEG</sequence>
<proteinExistence type="inferred from homology"/>
<keyword evidence="4" id="KW-0915">Sodium</keyword>
<keyword evidence="3" id="KW-0520">NAD</keyword>
<dbReference type="NCBIfam" id="NF003759">
    <property type="entry name" value="PRK05352.1-2"/>
    <property type="match status" value="1"/>
</dbReference>
<evidence type="ECO:0000259" key="10">
    <source>
        <dbReference type="Pfam" id="PF24836"/>
    </source>
</evidence>
<dbReference type="AlphaFoldDB" id="A0A3B1E0S2"/>
<name>A0A3B1E0S2_9ZZZZ</name>
<evidence type="ECO:0000256" key="1">
    <source>
        <dbReference type="ARBA" id="ARBA00022448"/>
    </source>
</evidence>
<feature type="domain" description="Na(+)-translocating NADH-quinone reductase subunit A C-terminal" evidence="9">
    <location>
        <begin position="262"/>
        <end position="310"/>
    </location>
</feature>
<evidence type="ECO:0000313" key="11">
    <source>
        <dbReference type="EMBL" id="VAX42498.1"/>
    </source>
</evidence>
<dbReference type="PANTHER" id="PTHR37839">
    <property type="entry name" value="NA(+)-TRANSLOCATING NADH-QUINONE REDUCTASE SUBUNIT A"/>
    <property type="match status" value="1"/>
</dbReference>
<dbReference type="InterPro" id="IPR056148">
    <property type="entry name" value="NQRA_2nd"/>
</dbReference>
<gene>
    <name evidence="11" type="ORF">MNBD_PLANCTO02-3249</name>
</gene>
<keyword evidence="5" id="KW-0406">Ion transport</keyword>
<dbReference type="GO" id="GO:0006814">
    <property type="term" value="P:sodium ion transport"/>
    <property type="evidence" value="ECO:0007669"/>
    <property type="project" value="UniProtKB-KW"/>
</dbReference>
<keyword evidence="11" id="KW-0560">Oxidoreductase</keyword>
<keyword evidence="7" id="KW-0739">Sodium transport</keyword>
<dbReference type="Pfam" id="PF05896">
    <property type="entry name" value="NQRA_N"/>
    <property type="match status" value="1"/>
</dbReference>
<evidence type="ECO:0000256" key="4">
    <source>
        <dbReference type="ARBA" id="ARBA00023053"/>
    </source>
</evidence>
<keyword evidence="6" id="KW-0830">Ubiquinone</keyword>
<accession>A0A3B1E0S2</accession>
<feature type="domain" description="NqrA second alpha/beta" evidence="10">
    <location>
        <begin position="114"/>
        <end position="257"/>
    </location>
</feature>
<dbReference type="GO" id="GO:0016655">
    <property type="term" value="F:oxidoreductase activity, acting on NAD(P)H, quinone or similar compound as acceptor"/>
    <property type="evidence" value="ECO:0007669"/>
    <property type="project" value="InterPro"/>
</dbReference>
<feature type="domain" description="NqrA N-terminal barrel-sandwich hybrid" evidence="8">
    <location>
        <begin position="3"/>
        <end position="94"/>
    </location>
</feature>
<dbReference type="PANTHER" id="PTHR37839:SF1">
    <property type="entry name" value="NA(+)-TRANSLOCATING NADH-QUINONE REDUCTASE SUBUNIT A"/>
    <property type="match status" value="1"/>
</dbReference>
<keyword evidence="2" id="KW-1278">Translocase</keyword>
<evidence type="ECO:0000256" key="2">
    <source>
        <dbReference type="ARBA" id="ARBA00022967"/>
    </source>
</evidence>
<protein>
    <submittedName>
        <fullName evidence="11">Na(+)-translocating NADH-quinone reductase subunit A</fullName>
        <ecNumber evidence="11">1.6.5.8</ecNumber>
    </submittedName>
</protein>
<dbReference type="InterPro" id="IPR008703">
    <property type="entry name" value="NqrA"/>
</dbReference>
<dbReference type="HAMAP" id="MF_00425">
    <property type="entry name" value="NqrA"/>
    <property type="match status" value="1"/>
</dbReference>
<dbReference type="InterPro" id="IPR056147">
    <property type="entry name" value="NQRA_N"/>
</dbReference>
<dbReference type="InterPro" id="IPR022615">
    <property type="entry name" value="NqrA_C_domain"/>
</dbReference>
<evidence type="ECO:0000259" key="8">
    <source>
        <dbReference type="Pfam" id="PF05896"/>
    </source>
</evidence>
<evidence type="ECO:0000256" key="7">
    <source>
        <dbReference type="ARBA" id="ARBA00023201"/>
    </source>
</evidence>
<evidence type="ECO:0000256" key="5">
    <source>
        <dbReference type="ARBA" id="ARBA00023065"/>
    </source>
</evidence>
<dbReference type="Pfam" id="PF11973">
    <property type="entry name" value="NQRA_SLBB"/>
    <property type="match status" value="1"/>
</dbReference>